<dbReference type="EMBL" id="DSEU01000018">
    <property type="protein sequence ID" value="HEM66563.1"/>
    <property type="molecule type" value="Genomic_DNA"/>
</dbReference>
<accession>A0A7J2U2T2</accession>
<reference evidence="1" key="1">
    <citation type="journal article" date="2020" name="mSystems">
        <title>Genome- and Community-Level Interaction Insights into Carbon Utilization and Element Cycling Functions of Hydrothermarchaeota in Hydrothermal Sediment.</title>
        <authorList>
            <person name="Zhou Z."/>
            <person name="Liu Y."/>
            <person name="Xu W."/>
            <person name="Pan J."/>
            <person name="Luo Z.H."/>
            <person name="Li M."/>
        </authorList>
    </citation>
    <scope>NUCLEOTIDE SEQUENCE [LARGE SCALE GENOMIC DNA]</scope>
    <source>
        <strain evidence="1">SpSt-125</strain>
    </source>
</reference>
<proteinExistence type="predicted"/>
<gene>
    <name evidence="1" type="ORF">ENO26_03180</name>
</gene>
<sequence>MIDLRFKYAIEQKLHDLMAEAEERKFRVDEYLKTLADSIESVVRERFGSESSCTKRFVAAGDQWSRLFLECSVPGKEKKLTIRIPLYLNVRLPDATIYGPGYDEVLIYEEE</sequence>
<organism evidence="1">
    <name type="scientific">Ignisphaera aggregans</name>
    <dbReference type="NCBI Taxonomy" id="334771"/>
    <lineage>
        <taxon>Archaea</taxon>
        <taxon>Thermoproteota</taxon>
        <taxon>Thermoprotei</taxon>
        <taxon>Desulfurococcales</taxon>
        <taxon>Desulfurococcaceae</taxon>
        <taxon>Ignisphaera</taxon>
    </lineage>
</organism>
<dbReference type="AlphaFoldDB" id="A0A7J2U2T2"/>
<name>A0A7J2U2T2_9CREN</name>
<protein>
    <submittedName>
        <fullName evidence="1">Uncharacterized protein</fullName>
    </submittedName>
</protein>
<comment type="caution">
    <text evidence="1">The sequence shown here is derived from an EMBL/GenBank/DDBJ whole genome shotgun (WGS) entry which is preliminary data.</text>
</comment>
<evidence type="ECO:0000313" key="1">
    <source>
        <dbReference type="EMBL" id="HEM66563.1"/>
    </source>
</evidence>